<keyword evidence="2" id="KW-0812">Transmembrane</keyword>
<keyword evidence="2" id="KW-1133">Transmembrane helix</keyword>
<reference evidence="4 5" key="1">
    <citation type="submission" date="2018-10" db="EMBL/GenBank/DDBJ databases">
        <authorList>
            <consortium name="Molecular Microbiology and Infection Unit (UMMI)"/>
            <person name="Machado M."/>
        </authorList>
    </citation>
    <scope>NUCLEOTIDE SEQUENCE [LARGE SCALE GENOMIC DNA]</scope>
    <source>
        <strain evidence="4">FMV2238.02</strain>
    </source>
</reference>
<feature type="signal peptide" evidence="3">
    <location>
        <begin position="1"/>
        <end position="31"/>
    </location>
</feature>
<dbReference type="AlphaFoldDB" id="A0A3P5Y7M5"/>
<evidence type="ECO:0000313" key="4">
    <source>
        <dbReference type="EMBL" id="VDC43189.1"/>
    </source>
</evidence>
<evidence type="ECO:0008006" key="6">
    <source>
        <dbReference type="Google" id="ProtNLM"/>
    </source>
</evidence>
<gene>
    <name evidence="4" type="ORF">FMV2238Y02_16790</name>
</gene>
<feature type="compositionally biased region" description="Basic and acidic residues" evidence="1">
    <location>
        <begin position="216"/>
        <end position="238"/>
    </location>
</feature>
<evidence type="ECO:0000313" key="5">
    <source>
        <dbReference type="Proteomes" id="UP000280759"/>
    </source>
</evidence>
<organism evidence="4 5">
    <name type="scientific">Streptococcus canis</name>
    <dbReference type="NCBI Taxonomy" id="1329"/>
    <lineage>
        <taxon>Bacteria</taxon>
        <taxon>Bacillati</taxon>
        <taxon>Bacillota</taxon>
        <taxon>Bacilli</taxon>
        <taxon>Lactobacillales</taxon>
        <taxon>Streptococcaceae</taxon>
        <taxon>Streptococcus</taxon>
    </lineage>
</organism>
<keyword evidence="3" id="KW-0732">Signal</keyword>
<name>A0A3P5Y7M5_STRCB</name>
<keyword evidence="2" id="KW-0472">Membrane</keyword>
<feature type="region of interest" description="Disordered" evidence="1">
    <location>
        <begin position="129"/>
        <end position="238"/>
    </location>
</feature>
<evidence type="ECO:0000256" key="2">
    <source>
        <dbReference type="SAM" id="Phobius"/>
    </source>
</evidence>
<proteinExistence type="predicted"/>
<dbReference type="EMBL" id="UXEP01000027">
    <property type="protein sequence ID" value="VDC43189.1"/>
    <property type="molecule type" value="Genomic_DNA"/>
</dbReference>
<evidence type="ECO:0000256" key="1">
    <source>
        <dbReference type="SAM" id="MobiDB-lite"/>
    </source>
</evidence>
<keyword evidence="5" id="KW-1185">Reference proteome</keyword>
<feature type="chain" id="PRO_5017922549" description="Cell surface protein" evidence="3">
    <location>
        <begin position="32"/>
        <end position="266"/>
    </location>
</feature>
<feature type="compositionally biased region" description="Polar residues" evidence="1">
    <location>
        <begin position="130"/>
        <end position="200"/>
    </location>
</feature>
<dbReference type="RefSeq" id="WP_125074602.1">
    <property type="nucleotide sequence ID" value="NZ_CP053792.1"/>
</dbReference>
<protein>
    <recommendedName>
        <fullName evidence="6">Cell surface protein</fullName>
    </recommendedName>
</protein>
<accession>A0A3P5Y7M5</accession>
<sequence precursor="true">MTSMKKSLTLFSVALLISSGLSLSMPNAVRAEDGQTDKVTAETSVSQVSVEATMRGTEPYIDATIATSQPVSHSAQATVMLQDANGNTITSWVYTMNPGQRRFTAWFDLSGQKSNDYRVAVSVQDKETVASGQSASVHFDQSNAKKSPASNEKKPSTAQQPNQVKTTTAVVGNSTAGRQQSDSTNQVSSTNANQHVTTSKALVKKANVSKTTTSKEVADDKDDKMLTDREDDKAEPKKGFPWLLSGLVAVVALSLFLVIQKVSKRK</sequence>
<dbReference type="Proteomes" id="UP000280759">
    <property type="component" value="Unassembled WGS sequence"/>
</dbReference>
<evidence type="ECO:0000256" key="3">
    <source>
        <dbReference type="SAM" id="SignalP"/>
    </source>
</evidence>
<feature type="transmembrane region" description="Helical" evidence="2">
    <location>
        <begin position="239"/>
        <end position="259"/>
    </location>
</feature>